<dbReference type="PANTHER" id="PTHR43420">
    <property type="entry name" value="ACETYLTRANSFERASE"/>
    <property type="match status" value="1"/>
</dbReference>
<dbReference type="InterPro" id="IPR000182">
    <property type="entry name" value="GNAT_dom"/>
</dbReference>
<dbReference type="InterPro" id="IPR050680">
    <property type="entry name" value="YpeA/RimI_acetyltransf"/>
</dbReference>
<dbReference type="PROSITE" id="PS51186">
    <property type="entry name" value="GNAT"/>
    <property type="match status" value="1"/>
</dbReference>
<gene>
    <name evidence="4" type="ORF">KV397_13875</name>
</gene>
<accession>A0ABY4J176</accession>
<name>A0ABY4J176_9MICO</name>
<proteinExistence type="predicted"/>
<evidence type="ECO:0000256" key="2">
    <source>
        <dbReference type="ARBA" id="ARBA00023315"/>
    </source>
</evidence>
<evidence type="ECO:0000313" key="5">
    <source>
        <dbReference type="Proteomes" id="UP000830631"/>
    </source>
</evidence>
<dbReference type="Gene3D" id="3.40.630.30">
    <property type="match status" value="2"/>
</dbReference>
<keyword evidence="2" id="KW-0012">Acyltransferase</keyword>
<dbReference type="PANTHER" id="PTHR43420:SF47">
    <property type="entry name" value="N-ACETYLTRANSFERASE DOMAIN-CONTAINING PROTEIN"/>
    <property type="match status" value="1"/>
</dbReference>
<feature type="domain" description="N-acetyltransferase" evidence="3">
    <location>
        <begin position="161"/>
        <end position="313"/>
    </location>
</feature>
<dbReference type="SUPFAM" id="SSF55729">
    <property type="entry name" value="Acyl-CoA N-acyltransferases (Nat)"/>
    <property type="match status" value="1"/>
</dbReference>
<evidence type="ECO:0000256" key="1">
    <source>
        <dbReference type="ARBA" id="ARBA00022679"/>
    </source>
</evidence>
<dbReference type="CDD" id="cd04301">
    <property type="entry name" value="NAT_SF"/>
    <property type="match status" value="1"/>
</dbReference>
<organism evidence="4 5">
    <name type="scientific">Microbacterium aurugineum</name>
    <dbReference type="NCBI Taxonomy" id="2851642"/>
    <lineage>
        <taxon>Bacteria</taxon>
        <taxon>Bacillati</taxon>
        <taxon>Actinomycetota</taxon>
        <taxon>Actinomycetes</taxon>
        <taxon>Micrococcales</taxon>
        <taxon>Microbacteriaceae</taxon>
        <taxon>Microbacterium</taxon>
    </lineage>
</organism>
<reference evidence="4 5" key="1">
    <citation type="submission" date="2021-06" db="EMBL/GenBank/DDBJ databases">
        <title>Genome-based taxonomic framework of Microbacterium strains isolated from marine environment, the description of four new species and reclassification of four preexisting species.</title>
        <authorList>
            <person name="Lee S.D."/>
            <person name="Kim S.-M."/>
            <person name="Byeon Y.-S."/>
            <person name="Yang H.L."/>
            <person name="Kim I.S."/>
        </authorList>
    </citation>
    <scope>NUCLEOTIDE SEQUENCE [LARGE SCALE GENOMIC DNA]</scope>
    <source>
        <strain evidence="4 5">KSW4-10</strain>
    </source>
</reference>
<evidence type="ECO:0000313" key="4">
    <source>
        <dbReference type="EMBL" id="UPL18769.1"/>
    </source>
</evidence>
<keyword evidence="1" id="KW-0808">Transferase</keyword>
<dbReference type="RefSeq" id="WP_261811506.1">
    <property type="nucleotide sequence ID" value="NZ_CP078078.1"/>
</dbReference>
<protein>
    <submittedName>
        <fullName evidence="4">GNAT family N-acetyltransferase</fullName>
    </submittedName>
</protein>
<dbReference type="EMBL" id="CP078078">
    <property type="protein sequence ID" value="UPL18769.1"/>
    <property type="molecule type" value="Genomic_DNA"/>
</dbReference>
<dbReference type="Proteomes" id="UP000830631">
    <property type="component" value="Chromosome"/>
</dbReference>
<dbReference type="InterPro" id="IPR016181">
    <property type="entry name" value="Acyl_CoA_acyltransferase"/>
</dbReference>
<dbReference type="Pfam" id="PF00583">
    <property type="entry name" value="Acetyltransf_1"/>
    <property type="match status" value="1"/>
</dbReference>
<keyword evidence="5" id="KW-1185">Reference proteome</keyword>
<sequence>MPLQLSPLPAERFEEWRSAARQRVIDGNRASGYRIGADAVDFADAFFAELLPDGLATPTVRILRIVDEHERELGTLWLAVGEHKLFLLELAVEEPLSDARNDDVLAQILAIASDRGVARISAPLFPHDAAGHALLEGRGFEVASIQMVLEPLPVREVPVHVDVVPMTAERFPRFVAASEKGFADDLVASGRYSPEEAAAESHRQLVAELPEGVETKGQALFTASVDGAEVGILWLGMRVRDGRPHAFVLDIEVDTAERRKGYGRALMHAAEREARRLGADSIGLHVFGFNTGAIDLYEQLGYRRTEESLLREL</sequence>
<evidence type="ECO:0000259" key="3">
    <source>
        <dbReference type="PROSITE" id="PS51186"/>
    </source>
</evidence>